<dbReference type="Gene3D" id="1.10.1200.200">
    <property type="entry name" value="Protein of unknown function DUF3227"/>
    <property type="match status" value="1"/>
</dbReference>
<dbReference type="InterPro" id="IPR044908">
    <property type="entry name" value="NitrOD5-like_sf"/>
</dbReference>
<evidence type="ECO:0008006" key="3">
    <source>
        <dbReference type="Google" id="ProtNLM"/>
    </source>
</evidence>
<proteinExistence type="predicted"/>
<organism evidence="2">
    <name type="scientific">Ignisphaera aggregans</name>
    <dbReference type="NCBI Taxonomy" id="334771"/>
    <lineage>
        <taxon>Archaea</taxon>
        <taxon>Thermoproteota</taxon>
        <taxon>Thermoprotei</taxon>
        <taxon>Desulfurococcales</taxon>
        <taxon>Desulfurococcaceae</taxon>
        <taxon>Ignisphaera</taxon>
    </lineage>
</organism>
<evidence type="ECO:0000313" key="1">
    <source>
        <dbReference type="EMBL" id="HGQ35110.1"/>
    </source>
</evidence>
<reference evidence="2" key="1">
    <citation type="journal article" date="2020" name="mSystems">
        <title>Genome- and Community-Level Interaction Insights into Carbon Utilization and Element Cycling Functions of Hydrothermarchaeota in Hydrothermal Sediment.</title>
        <authorList>
            <person name="Zhou Z."/>
            <person name="Liu Y."/>
            <person name="Xu W."/>
            <person name="Pan J."/>
            <person name="Luo Z.H."/>
            <person name="Li M."/>
        </authorList>
    </citation>
    <scope>NUCLEOTIDE SEQUENCE [LARGE SCALE GENOMIC DNA]</scope>
    <source>
        <strain evidence="2">SpSt-637</strain>
        <strain evidence="1">SpSt-667</strain>
    </source>
</reference>
<dbReference type="AlphaFoldDB" id="A0A7C4JKH7"/>
<gene>
    <name evidence="2" type="ORF">ENU08_05765</name>
    <name evidence="1" type="ORF">ENU41_00315</name>
</gene>
<dbReference type="EMBL" id="DTBD01000049">
    <property type="protein sequence ID" value="HGQ64735.1"/>
    <property type="molecule type" value="Genomic_DNA"/>
</dbReference>
<accession>A0A7C4JKH7</accession>
<protein>
    <recommendedName>
        <fullName evidence="3">DUF3227 domain-containing protein</fullName>
    </recommendedName>
</protein>
<comment type="caution">
    <text evidence="2">The sequence shown here is derived from an EMBL/GenBank/DDBJ whole genome shotgun (WGS) entry which is preliminary data.</text>
</comment>
<evidence type="ECO:0000313" key="2">
    <source>
        <dbReference type="EMBL" id="HGQ64735.1"/>
    </source>
</evidence>
<sequence>MHLNFSPIKNKIREDIERYLNNIIPGIHHVLSLYSSRLYGENYLDLLIEEPEKLRDILVSVTGSLITAKIIARILLTPLANMATNKSAEELAELLINNPVDLHRILQEIISLRSSNK</sequence>
<dbReference type="EMBL" id="DTCK01000007">
    <property type="protein sequence ID" value="HGQ35110.1"/>
    <property type="molecule type" value="Genomic_DNA"/>
</dbReference>
<name>A0A7C4JKH7_9CREN</name>